<dbReference type="SUPFAM" id="SSF52540">
    <property type="entry name" value="P-loop containing nucleoside triphosphate hydrolases"/>
    <property type="match status" value="1"/>
</dbReference>
<dbReference type="InterPro" id="IPR053137">
    <property type="entry name" value="NLR-like"/>
</dbReference>
<proteinExistence type="predicted"/>
<dbReference type="STRING" id="1076935.U4LFM8"/>
<reference evidence="1 2" key="1">
    <citation type="journal article" date="2013" name="PLoS Genet.">
        <title>The genome and development-dependent transcriptomes of Pyronema confluens: a window into fungal evolution.</title>
        <authorList>
            <person name="Traeger S."/>
            <person name="Altegoer F."/>
            <person name="Freitag M."/>
            <person name="Gabaldon T."/>
            <person name="Kempken F."/>
            <person name="Kumar A."/>
            <person name="Marcet-Houben M."/>
            <person name="Poggeler S."/>
            <person name="Stajich J.E."/>
            <person name="Nowrousian M."/>
        </authorList>
    </citation>
    <scope>NUCLEOTIDE SEQUENCE [LARGE SCALE GENOMIC DNA]</scope>
    <source>
        <strain evidence="2">CBS 100304</strain>
        <tissue evidence="1">Vegetative mycelium</tissue>
    </source>
</reference>
<dbReference type="OMA" id="WADEPEM"/>
<dbReference type="InterPro" id="IPR011990">
    <property type="entry name" value="TPR-like_helical_dom_sf"/>
</dbReference>
<evidence type="ECO:0000313" key="2">
    <source>
        <dbReference type="Proteomes" id="UP000018144"/>
    </source>
</evidence>
<dbReference type="PANTHER" id="PTHR46082">
    <property type="entry name" value="ATP/GTP-BINDING PROTEIN-RELATED"/>
    <property type="match status" value="1"/>
</dbReference>
<sequence>MQYITEAYERGVSDSLSVVMPVDIPSKIHFMVPFPENEDYVGESQVLTFVEAKIKDRPSLSSCIIVALTGLGGAGKTQDALNFIYSFEKPRSTFWIHCASSTQFDEDCWKLSKLVRIPEFDESDPNQDVKAMVQSWFEADASGDWILVLDNADNMLDFFPDFKGGPGTGLARYKRDHRVLVKNSIGPRDAETLFKQEYPSGAPYNESDCNRLLKELQFLPLAVTQVTAYLEMNQSTITPAQYLERFKHTREDQQKLLSEPGYNLRRPSTHTSCNVDTTMTTFAISFRQIQTQSLLAYLVLRTIACIDSWEVPHELLATLDGEDDEMRLGQALAKLHNFSLLSVTRGDTGKTYTVHSLVHLAIQYHLSSQEKSIALAETSRRLATVIPDDGRFENWVCLSRCNPHVMAFLHYAGEAINTPEIASVCYSIGDYLLETTRYSDAEQLAQKSIKIFTHLLGEEHQETLKARYTLKSMSYLAIGFSLEGRGTEAEVLEKKVLETRTRLFGEDDLETLNCMYNLAISFSEQGRLKESEELEVKILGGRIETLGEEHPHTLDAMRNLATTYFLRGKYERAKVLQLKSAETHKKILGEEHEDTLASMSNLAITYMYQQQWEDAMDLQARVVEINTKLVGENHADTLHSMTTLSTICREQSITEMRAMKPPNTDAIETDVPLECCMFDDWVEIEELQPVNFTPRARPIPLN</sequence>
<dbReference type="InterPro" id="IPR027417">
    <property type="entry name" value="P-loop_NTPase"/>
</dbReference>
<keyword evidence="2" id="KW-1185">Reference proteome</keyword>
<accession>U4LFM8</accession>
<dbReference type="Gene3D" id="3.40.50.300">
    <property type="entry name" value="P-loop containing nucleotide triphosphate hydrolases"/>
    <property type="match status" value="1"/>
</dbReference>
<dbReference type="SUPFAM" id="SSF48452">
    <property type="entry name" value="TPR-like"/>
    <property type="match status" value="2"/>
</dbReference>
<name>U4LFM8_PYROM</name>
<dbReference type="AlphaFoldDB" id="U4LFM8"/>
<dbReference type="EMBL" id="HF935466">
    <property type="protein sequence ID" value="CCX30698.1"/>
    <property type="molecule type" value="Genomic_DNA"/>
</dbReference>
<dbReference type="OrthoDB" id="1658288at2759"/>
<dbReference type="Gene3D" id="1.25.40.10">
    <property type="entry name" value="Tetratricopeptide repeat domain"/>
    <property type="match status" value="2"/>
</dbReference>
<evidence type="ECO:0000313" key="1">
    <source>
        <dbReference type="EMBL" id="CCX30698.1"/>
    </source>
</evidence>
<dbReference type="PANTHER" id="PTHR46082:SF6">
    <property type="entry name" value="AAA+ ATPASE DOMAIN-CONTAINING PROTEIN-RELATED"/>
    <property type="match status" value="1"/>
</dbReference>
<dbReference type="Proteomes" id="UP000018144">
    <property type="component" value="Unassembled WGS sequence"/>
</dbReference>
<dbReference type="eggNOG" id="KOG1840">
    <property type="taxonomic scope" value="Eukaryota"/>
</dbReference>
<organism evidence="1 2">
    <name type="scientific">Pyronema omphalodes (strain CBS 100304)</name>
    <name type="common">Pyronema confluens</name>
    <dbReference type="NCBI Taxonomy" id="1076935"/>
    <lineage>
        <taxon>Eukaryota</taxon>
        <taxon>Fungi</taxon>
        <taxon>Dikarya</taxon>
        <taxon>Ascomycota</taxon>
        <taxon>Pezizomycotina</taxon>
        <taxon>Pezizomycetes</taxon>
        <taxon>Pezizales</taxon>
        <taxon>Pyronemataceae</taxon>
        <taxon>Pyronema</taxon>
    </lineage>
</organism>
<dbReference type="Pfam" id="PF13424">
    <property type="entry name" value="TPR_12"/>
    <property type="match status" value="2"/>
</dbReference>
<protein>
    <submittedName>
        <fullName evidence="1">Similar to Kinesin light chain acc. no. P46825</fullName>
    </submittedName>
</protein>
<dbReference type="Pfam" id="PF13374">
    <property type="entry name" value="TPR_10"/>
    <property type="match status" value="1"/>
</dbReference>
<gene>
    <name evidence="1" type="ORF">PCON_09065</name>
</gene>